<comment type="caution">
    <text evidence="1">The sequence shown here is derived from an EMBL/GenBank/DDBJ whole genome shotgun (WGS) entry which is preliminary data.</text>
</comment>
<reference evidence="1" key="1">
    <citation type="submission" date="2021-08" db="EMBL/GenBank/DDBJ databases">
        <title>Global Aspergillus fumigatus from environmental and clinical sources.</title>
        <authorList>
            <person name="Barber A."/>
            <person name="Sae-Ong T."/>
        </authorList>
    </citation>
    <scope>NUCLEOTIDE SEQUENCE</scope>
    <source>
        <strain evidence="1">NRZ-2016-071</strain>
    </source>
</reference>
<organism evidence="1 2">
    <name type="scientific">Aspergillus fumigatus</name>
    <name type="common">Neosartorya fumigata</name>
    <dbReference type="NCBI Taxonomy" id="746128"/>
    <lineage>
        <taxon>Eukaryota</taxon>
        <taxon>Fungi</taxon>
        <taxon>Dikarya</taxon>
        <taxon>Ascomycota</taxon>
        <taxon>Pezizomycotina</taxon>
        <taxon>Eurotiomycetes</taxon>
        <taxon>Eurotiomycetidae</taxon>
        <taxon>Eurotiales</taxon>
        <taxon>Aspergillaceae</taxon>
        <taxon>Aspergillus</taxon>
        <taxon>Aspergillus subgen. Fumigati</taxon>
    </lineage>
</organism>
<dbReference type="EMBL" id="JAIBSC010000002">
    <property type="protein sequence ID" value="KAH1911475.1"/>
    <property type="molecule type" value="Genomic_DNA"/>
</dbReference>
<accession>A0A8H4MVY0</accession>
<evidence type="ECO:0000313" key="2">
    <source>
        <dbReference type="Proteomes" id="UP000813423"/>
    </source>
</evidence>
<proteinExistence type="predicted"/>
<evidence type="ECO:0000313" key="1">
    <source>
        <dbReference type="EMBL" id="KAH1911475.1"/>
    </source>
</evidence>
<protein>
    <submittedName>
        <fullName evidence="1">Uncharacterized protein</fullName>
    </submittedName>
</protein>
<sequence>MSLQLGSASVFRPGWALSILVVLAALPSAIAQFCTFWDGGCVDPLAQTAINFDFPPLFLDDLTLYYGFDANPSGKGQEPMVKASFWLAYDPHRIDSTVITANRTSEIAFRVGNLTGTPSGPSNGCDGVWGPQCTHDLKELLKGAMYELTIKGDYTYPLQTVISQMLVNPPVLSNCPPPFFDVQSLPVLPFAQESEPDKTAMIQTPGFGGSPWQTWFIDNMTSSQQAEQVAVAILSRAPSSNTYSMHGKDDIMVELVCIQAPSSGGASSSQDG</sequence>
<gene>
    <name evidence="1" type="ORF">KXV57_003180</name>
</gene>
<dbReference type="AlphaFoldDB" id="A0A8H4MVY0"/>
<dbReference type="Proteomes" id="UP000813423">
    <property type="component" value="Unassembled WGS sequence"/>
</dbReference>
<name>A0A8H4MVY0_ASPFM</name>